<dbReference type="Pfam" id="PF01145">
    <property type="entry name" value="Band_7"/>
    <property type="match status" value="1"/>
</dbReference>
<comment type="similarity">
    <text evidence="2 6">Belongs to the band 7/mec-2 family. HflC subfamily.</text>
</comment>
<evidence type="ECO:0000313" key="9">
    <source>
        <dbReference type="EMBL" id="SDB98895.1"/>
    </source>
</evidence>
<gene>
    <name evidence="9" type="ORF">SAMN05421548_103178</name>
</gene>
<dbReference type="InterPro" id="IPR010200">
    <property type="entry name" value="HflC"/>
</dbReference>
<dbReference type="STRING" id="416944.SAMN05421548_103178"/>
<proteinExistence type="inferred from homology"/>
<protein>
    <recommendedName>
        <fullName evidence="6">Protein HflC</fullName>
    </recommendedName>
</protein>
<comment type="subcellular location">
    <subcellularLocation>
        <location evidence="1">Membrane</location>
        <topology evidence="1">Single-pass membrane protein</topology>
    </subcellularLocation>
</comment>
<evidence type="ECO:0000256" key="3">
    <source>
        <dbReference type="ARBA" id="ARBA00022692"/>
    </source>
</evidence>
<evidence type="ECO:0000256" key="6">
    <source>
        <dbReference type="PIRNR" id="PIRNR005651"/>
    </source>
</evidence>
<keyword evidence="3" id="KW-0812">Transmembrane</keyword>
<keyword evidence="5" id="KW-0472">Membrane</keyword>
<evidence type="ECO:0000256" key="2">
    <source>
        <dbReference type="ARBA" id="ARBA00007862"/>
    </source>
</evidence>
<dbReference type="GO" id="GO:0016020">
    <property type="term" value="C:membrane"/>
    <property type="evidence" value="ECO:0007669"/>
    <property type="project" value="UniProtKB-SubCell"/>
</dbReference>
<accession>A0A1G6HYK0</accession>
<dbReference type="EMBL" id="FMYQ01000003">
    <property type="protein sequence ID" value="SDB98895.1"/>
    <property type="molecule type" value="Genomic_DNA"/>
</dbReference>
<evidence type="ECO:0000313" key="10">
    <source>
        <dbReference type="Proteomes" id="UP000198908"/>
    </source>
</evidence>
<dbReference type="AlphaFoldDB" id="A0A1G6HYK0"/>
<dbReference type="Proteomes" id="UP000198908">
    <property type="component" value="Unassembled WGS sequence"/>
</dbReference>
<name>A0A1G6HYK0_9BURK</name>
<dbReference type="SUPFAM" id="SSF117892">
    <property type="entry name" value="Band 7/SPFH domain"/>
    <property type="match status" value="1"/>
</dbReference>
<evidence type="ECO:0000256" key="4">
    <source>
        <dbReference type="ARBA" id="ARBA00022989"/>
    </source>
</evidence>
<dbReference type="InterPro" id="IPR001107">
    <property type="entry name" value="Band_7"/>
</dbReference>
<evidence type="ECO:0000256" key="1">
    <source>
        <dbReference type="ARBA" id="ARBA00004167"/>
    </source>
</evidence>
<dbReference type="RefSeq" id="WP_091995500.1">
    <property type="nucleotide sequence ID" value="NZ_FMYQ01000003.1"/>
</dbReference>
<evidence type="ECO:0000256" key="7">
    <source>
        <dbReference type="SAM" id="MobiDB-lite"/>
    </source>
</evidence>
<keyword evidence="4" id="KW-1133">Transmembrane helix</keyword>
<organism evidence="9 10">
    <name type="scientific">Paraburkholderia lycopersici</name>
    <dbReference type="NCBI Taxonomy" id="416944"/>
    <lineage>
        <taxon>Bacteria</taxon>
        <taxon>Pseudomonadati</taxon>
        <taxon>Pseudomonadota</taxon>
        <taxon>Betaproteobacteria</taxon>
        <taxon>Burkholderiales</taxon>
        <taxon>Burkholderiaceae</taxon>
        <taxon>Paraburkholderia</taxon>
    </lineage>
</organism>
<dbReference type="InterPro" id="IPR036013">
    <property type="entry name" value="Band_7/SPFH_dom_sf"/>
</dbReference>
<keyword evidence="10" id="KW-1185">Reference proteome</keyword>
<dbReference type="PANTHER" id="PTHR42911">
    <property type="entry name" value="MODULATOR OF FTSH PROTEASE HFLC"/>
    <property type="match status" value="1"/>
</dbReference>
<dbReference type="PIRSF" id="PIRSF005651">
    <property type="entry name" value="HflC"/>
    <property type="match status" value="1"/>
</dbReference>
<evidence type="ECO:0000259" key="8">
    <source>
        <dbReference type="SMART" id="SM00244"/>
    </source>
</evidence>
<dbReference type="PANTHER" id="PTHR42911:SF1">
    <property type="entry name" value="MODULATOR OF FTSH PROTEASE HFLC"/>
    <property type="match status" value="1"/>
</dbReference>
<feature type="domain" description="Band 7" evidence="8">
    <location>
        <begin position="20"/>
        <end position="184"/>
    </location>
</feature>
<dbReference type="SMART" id="SM00244">
    <property type="entry name" value="PHB"/>
    <property type="match status" value="1"/>
</dbReference>
<reference evidence="10" key="1">
    <citation type="submission" date="2016-09" db="EMBL/GenBank/DDBJ databases">
        <authorList>
            <person name="Varghese N."/>
            <person name="Submissions S."/>
        </authorList>
    </citation>
    <scope>NUCLEOTIDE SEQUENCE [LARGE SCALE GENOMIC DNA]</scope>
    <source>
        <strain evidence="10">TNe-862</strain>
    </source>
</reference>
<dbReference type="Gene3D" id="3.30.479.30">
    <property type="entry name" value="Band 7 domain"/>
    <property type="match status" value="1"/>
</dbReference>
<keyword evidence="9" id="KW-0378">Hydrolase</keyword>
<dbReference type="OrthoDB" id="9812991at2"/>
<dbReference type="GO" id="GO:0008233">
    <property type="term" value="F:peptidase activity"/>
    <property type="evidence" value="ECO:0007669"/>
    <property type="project" value="UniProtKB-KW"/>
</dbReference>
<keyword evidence="9" id="KW-0645">Protease</keyword>
<evidence type="ECO:0000256" key="5">
    <source>
        <dbReference type="ARBA" id="ARBA00023136"/>
    </source>
</evidence>
<feature type="region of interest" description="Disordered" evidence="7">
    <location>
        <begin position="285"/>
        <end position="304"/>
    </location>
</feature>
<comment type="function">
    <text evidence="6">HflC and HflK could regulate a protease.</text>
</comment>
<dbReference type="GO" id="GO:0006508">
    <property type="term" value="P:proteolysis"/>
    <property type="evidence" value="ECO:0007669"/>
    <property type="project" value="UniProtKB-KW"/>
</dbReference>
<dbReference type="CDD" id="cd03405">
    <property type="entry name" value="SPFH_HflC"/>
    <property type="match status" value="1"/>
</dbReference>
<sequence length="304" mass="32268">MNKIIALVVAVVVVVLVASSAVFMVDPRHVAIISSSGGANATLAGPGLHVKLPPPFQTATFIDTRVQAFATPDADRYTTSDKTELLVSPVVRYRIADPLKLFAATKGDAQTLSDRLASLSRDALGDAISKVTLTEVLAQQEAIANGARDTLRQAAAPLGIDVVAIELTRVDYPPELAETVFKRMSSAREQAAADIRAKGAADAQQIKDDAERKQQGVMADAYAQAQAIKGEGDGKAAAIAAAAFGRDPDFYRFYQSMLAYRESFRPGDVIVVDSSSDFFRFMRGPNGGANSGETLPPSAASRKH</sequence>